<dbReference type="OrthoDB" id="8100822at2"/>
<name>A0A397PCT9_9HYPH</name>
<feature type="chain" id="PRO_5017315021" evidence="1">
    <location>
        <begin position="21"/>
        <end position="108"/>
    </location>
</feature>
<dbReference type="EMBL" id="QXDF01000003">
    <property type="protein sequence ID" value="RIA47316.1"/>
    <property type="molecule type" value="Genomic_DNA"/>
</dbReference>
<evidence type="ECO:0000313" key="3">
    <source>
        <dbReference type="Proteomes" id="UP000266273"/>
    </source>
</evidence>
<keyword evidence="1" id="KW-0732">Signal</keyword>
<evidence type="ECO:0000256" key="1">
    <source>
        <dbReference type="SAM" id="SignalP"/>
    </source>
</evidence>
<reference evidence="2 3" key="1">
    <citation type="submission" date="2018-08" db="EMBL/GenBank/DDBJ databases">
        <title>Genomic Encyclopedia of Archaeal and Bacterial Type Strains, Phase II (KMG-II): from individual species to whole genera.</title>
        <authorList>
            <person name="Goeker M."/>
        </authorList>
    </citation>
    <scope>NUCLEOTIDE SEQUENCE [LARGE SCALE GENOMIC DNA]</scope>
    <source>
        <strain evidence="2 3">DSM 5002</strain>
    </source>
</reference>
<proteinExistence type="predicted"/>
<accession>A0A397PCT9</accession>
<comment type="caution">
    <text evidence="2">The sequence shown here is derived from an EMBL/GenBank/DDBJ whole genome shotgun (WGS) entry which is preliminary data.</text>
</comment>
<protein>
    <submittedName>
        <fullName evidence="2">Uncharacterized protein</fullName>
    </submittedName>
</protein>
<dbReference type="RefSeq" id="WP_119062203.1">
    <property type="nucleotide sequence ID" value="NZ_QXDF01000003.1"/>
</dbReference>
<sequence length="108" mass="11511">MKALFAIAFALPLSAATAAAQDLESMNLANQLGTVLASEEACGLSYDQDAIAAFIEENVAADDMGFASTLRGMTKWQRSGLKSMSASERTAHCTQIRRVAVSYGFIKD</sequence>
<dbReference type="Proteomes" id="UP000266273">
    <property type="component" value="Unassembled WGS sequence"/>
</dbReference>
<keyword evidence="3" id="KW-1185">Reference proteome</keyword>
<gene>
    <name evidence="2" type="ORF">BXY53_2390</name>
</gene>
<feature type="signal peptide" evidence="1">
    <location>
        <begin position="1"/>
        <end position="20"/>
    </location>
</feature>
<evidence type="ECO:0000313" key="2">
    <source>
        <dbReference type="EMBL" id="RIA47316.1"/>
    </source>
</evidence>
<organism evidence="2 3">
    <name type="scientific">Dichotomicrobium thermohalophilum</name>
    <dbReference type="NCBI Taxonomy" id="933063"/>
    <lineage>
        <taxon>Bacteria</taxon>
        <taxon>Pseudomonadati</taxon>
        <taxon>Pseudomonadota</taxon>
        <taxon>Alphaproteobacteria</taxon>
        <taxon>Hyphomicrobiales</taxon>
        <taxon>Hyphomicrobiaceae</taxon>
        <taxon>Dichotomicrobium</taxon>
    </lineage>
</organism>
<dbReference type="AlphaFoldDB" id="A0A397PCT9"/>